<dbReference type="InterPro" id="IPR006675">
    <property type="entry name" value="HDIG_dom"/>
</dbReference>
<dbReference type="PROSITE" id="PS51832">
    <property type="entry name" value="HD_GYP"/>
    <property type="match status" value="1"/>
</dbReference>
<comment type="caution">
    <text evidence="2">The sequence shown here is derived from an EMBL/GenBank/DDBJ whole genome shotgun (WGS) entry which is preliminary data.</text>
</comment>
<protein>
    <submittedName>
        <fullName evidence="2">HD-GYP domain-containing protein</fullName>
    </submittedName>
</protein>
<accession>A0ABS8YJB6</accession>
<gene>
    <name evidence="2" type="ORF">LQV63_18365</name>
</gene>
<keyword evidence="3" id="KW-1185">Reference proteome</keyword>
<dbReference type="SMART" id="SM00471">
    <property type="entry name" value="HDc"/>
    <property type="match status" value="1"/>
</dbReference>
<dbReference type="Proteomes" id="UP001199916">
    <property type="component" value="Unassembled WGS sequence"/>
</dbReference>
<dbReference type="PANTHER" id="PTHR43155">
    <property type="entry name" value="CYCLIC DI-GMP PHOSPHODIESTERASE PA4108-RELATED"/>
    <property type="match status" value="1"/>
</dbReference>
<sequence length="365" mass="42102">MRVHVTQIRDGDRLSKDIFNHHGLLVLSAGTAIKERDIALFLRHHMDMIDIEARENNTFMIPLTAVMDKNFGDENQPDIPVQSSQSRQSMLLSYKEAISGVETLFSDAIAHGIVKDEQVEQTIMPIIQQIENERDVVSLLLMLDSQDDYTCQHSVQVGMLAFYLAKWLHYEDVDAMRICKAGFLHDIGKAHIDKDILNKPDRLTAEEFEAIKRHTISGYEVIRQSYEDEWLSLAALQHHERLDGSGYPYGLIDENIHPVSRIVAIVDVYSAMTSNRSYRKKQDLFTVLKELYHMSFSGLDPTLTHTFIRNMLPNFIHKQARLNDGRTGLIVMTHQTEFFRPLVQIDNQFIDLSLTRELFIEQVYV</sequence>
<evidence type="ECO:0000259" key="1">
    <source>
        <dbReference type="PROSITE" id="PS51832"/>
    </source>
</evidence>
<dbReference type="PANTHER" id="PTHR43155:SF2">
    <property type="entry name" value="CYCLIC DI-GMP PHOSPHODIESTERASE PA4108"/>
    <property type="match status" value="1"/>
</dbReference>
<dbReference type="SUPFAM" id="SSF109604">
    <property type="entry name" value="HD-domain/PDEase-like"/>
    <property type="match status" value="1"/>
</dbReference>
<organism evidence="2 3">
    <name type="scientific">Paenibacillus profundus</name>
    <dbReference type="NCBI Taxonomy" id="1173085"/>
    <lineage>
        <taxon>Bacteria</taxon>
        <taxon>Bacillati</taxon>
        <taxon>Bacillota</taxon>
        <taxon>Bacilli</taxon>
        <taxon>Bacillales</taxon>
        <taxon>Paenibacillaceae</taxon>
        <taxon>Paenibacillus</taxon>
    </lineage>
</organism>
<dbReference type="InterPro" id="IPR003607">
    <property type="entry name" value="HD/PDEase_dom"/>
</dbReference>
<dbReference type="CDD" id="cd00077">
    <property type="entry name" value="HDc"/>
    <property type="match status" value="1"/>
</dbReference>
<name>A0ABS8YJB6_9BACL</name>
<evidence type="ECO:0000313" key="3">
    <source>
        <dbReference type="Proteomes" id="UP001199916"/>
    </source>
</evidence>
<reference evidence="2 3" key="1">
    <citation type="submission" date="2021-11" db="EMBL/GenBank/DDBJ databases">
        <title>Draft genome sequence of Paenibacillus profundus YoMME, a new Gram-positive bacteria with exoelectrogenic properties.</title>
        <authorList>
            <person name="Hubenova Y."/>
            <person name="Hubenova E."/>
            <person name="Manasiev Y."/>
            <person name="Peykov S."/>
            <person name="Mitov M."/>
        </authorList>
    </citation>
    <scope>NUCLEOTIDE SEQUENCE [LARGE SCALE GENOMIC DNA]</scope>
    <source>
        <strain evidence="2 3">YoMME</strain>
    </source>
</reference>
<dbReference type="InterPro" id="IPR037522">
    <property type="entry name" value="HD_GYP_dom"/>
</dbReference>
<dbReference type="NCBIfam" id="TIGR00277">
    <property type="entry name" value="HDIG"/>
    <property type="match status" value="1"/>
</dbReference>
<dbReference type="RefSeq" id="WP_026011186.1">
    <property type="nucleotide sequence ID" value="NZ_JAJNBZ010000016.1"/>
</dbReference>
<dbReference type="Gene3D" id="1.10.3210.10">
    <property type="entry name" value="Hypothetical protein af1432"/>
    <property type="match status" value="1"/>
</dbReference>
<evidence type="ECO:0000313" key="2">
    <source>
        <dbReference type="EMBL" id="MCE5171267.1"/>
    </source>
</evidence>
<proteinExistence type="predicted"/>
<dbReference type="EMBL" id="JAJNBZ010000016">
    <property type="protein sequence ID" value="MCE5171267.1"/>
    <property type="molecule type" value="Genomic_DNA"/>
</dbReference>
<dbReference type="Pfam" id="PF13487">
    <property type="entry name" value="HD_5"/>
    <property type="match status" value="1"/>
</dbReference>
<feature type="domain" description="HD-GYP" evidence="1">
    <location>
        <begin position="128"/>
        <end position="323"/>
    </location>
</feature>